<dbReference type="SUPFAM" id="SSF53474">
    <property type="entry name" value="alpha/beta-Hydrolases"/>
    <property type="match status" value="1"/>
</dbReference>
<protein>
    <submittedName>
        <fullName evidence="1">Putative alpha/Beta hydrolase</fullName>
    </submittedName>
</protein>
<dbReference type="GO" id="GO:0016787">
    <property type="term" value="F:hydrolase activity"/>
    <property type="evidence" value="ECO:0007669"/>
    <property type="project" value="UniProtKB-KW"/>
</dbReference>
<organism evidence="1 2">
    <name type="scientific">Rosa chinensis</name>
    <name type="common">China rose</name>
    <dbReference type="NCBI Taxonomy" id="74649"/>
    <lineage>
        <taxon>Eukaryota</taxon>
        <taxon>Viridiplantae</taxon>
        <taxon>Streptophyta</taxon>
        <taxon>Embryophyta</taxon>
        <taxon>Tracheophyta</taxon>
        <taxon>Spermatophyta</taxon>
        <taxon>Magnoliopsida</taxon>
        <taxon>eudicotyledons</taxon>
        <taxon>Gunneridae</taxon>
        <taxon>Pentapetalae</taxon>
        <taxon>rosids</taxon>
        <taxon>fabids</taxon>
        <taxon>Rosales</taxon>
        <taxon>Rosaceae</taxon>
        <taxon>Rosoideae</taxon>
        <taxon>Rosoideae incertae sedis</taxon>
        <taxon>Rosa</taxon>
    </lineage>
</organism>
<reference evidence="1 2" key="1">
    <citation type="journal article" date="2018" name="Nat. Genet.">
        <title>The Rosa genome provides new insights in the design of modern roses.</title>
        <authorList>
            <person name="Bendahmane M."/>
        </authorList>
    </citation>
    <scope>NUCLEOTIDE SEQUENCE [LARGE SCALE GENOMIC DNA]</scope>
    <source>
        <strain evidence="2">cv. Old Blush</strain>
    </source>
</reference>
<dbReference type="PANTHER" id="PTHR17630">
    <property type="entry name" value="DIENELACTONE HYDROLASE"/>
    <property type="match status" value="1"/>
</dbReference>
<gene>
    <name evidence="1" type="ORF">RchiOBHm_Chr4g0418591</name>
</gene>
<dbReference type="EMBL" id="PDCK01000042">
    <property type="protein sequence ID" value="PRQ38857.1"/>
    <property type="molecule type" value="Genomic_DNA"/>
</dbReference>
<proteinExistence type="predicted"/>
<accession>A0A2P6QXD5</accession>
<name>A0A2P6QXD5_ROSCH</name>
<dbReference type="Gramene" id="PRQ38857">
    <property type="protein sequence ID" value="PRQ38857"/>
    <property type="gene ID" value="RchiOBHm_Chr4g0418591"/>
</dbReference>
<sequence>MSGPQCCSNPPTLNPTSGSGHIEKLGGLDSYLTGSPDSKLAIVLVSDVFGTHGTHHFKVTTSNLFPFGLVLCFCSLSYLSYVADSEIDGLCVLLSLWFGYDAPNLRKLADKVAAAGFFVVVPDFFYGDPYVPPADGSWDSLPTWLKGHGPVKFLYFDTDA</sequence>
<keyword evidence="2" id="KW-1185">Reference proteome</keyword>
<evidence type="ECO:0000313" key="2">
    <source>
        <dbReference type="Proteomes" id="UP000238479"/>
    </source>
</evidence>
<dbReference type="PANTHER" id="PTHR17630:SF97">
    <property type="entry name" value="ENDO-1,31,4-BETA-D-GLUCANASE-LIKE"/>
    <property type="match status" value="1"/>
</dbReference>
<dbReference type="Proteomes" id="UP000238479">
    <property type="component" value="Chromosome 4"/>
</dbReference>
<dbReference type="AlphaFoldDB" id="A0A2P6QXD5"/>
<keyword evidence="1" id="KW-0378">Hydrolase</keyword>
<dbReference type="InterPro" id="IPR029058">
    <property type="entry name" value="AB_hydrolase_fold"/>
</dbReference>
<comment type="caution">
    <text evidence="1">The sequence shown here is derived from an EMBL/GenBank/DDBJ whole genome shotgun (WGS) entry which is preliminary data.</text>
</comment>
<evidence type="ECO:0000313" key="1">
    <source>
        <dbReference type="EMBL" id="PRQ38857.1"/>
    </source>
</evidence>
<dbReference type="Gene3D" id="3.40.50.1820">
    <property type="entry name" value="alpha/beta hydrolase"/>
    <property type="match status" value="1"/>
</dbReference>